<dbReference type="SUPFAM" id="SSF57987">
    <property type="entry name" value="Inovirus (filamentous phage) major coat protein"/>
    <property type="match status" value="1"/>
</dbReference>
<organism evidence="3 4">
    <name type="scientific">Microbulbifer okhotskensis</name>
    <dbReference type="NCBI Taxonomy" id="2926617"/>
    <lineage>
        <taxon>Bacteria</taxon>
        <taxon>Pseudomonadati</taxon>
        <taxon>Pseudomonadota</taxon>
        <taxon>Gammaproteobacteria</taxon>
        <taxon>Cellvibrionales</taxon>
        <taxon>Microbulbiferaceae</taxon>
        <taxon>Microbulbifer</taxon>
    </lineage>
</organism>
<keyword evidence="2" id="KW-0732">Signal</keyword>
<protein>
    <submittedName>
        <fullName evidence="3">Major capsid protein</fullName>
    </submittedName>
</protein>
<evidence type="ECO:0000256" key="2">
    <source>
        <dbReference type="SAM" id="SignalP"/>
    </source>
</evidence>
<evidence type="ECO:0000313" key="3">
    <source>
        <dbReference type="EMBL" id="MCO1336122.1"/>
    </source>
</evidence>
<feature type="signal peptide" evidence="2">
    <location>
        <begin position="1"/>
        <end position="22"/>
    </location>
</feature>
<proteinExistence type="predicted"/>
<dbReference type="RefSeq" id="WP_252471532.1">
    <property type="nucleotide sequence ID" value="NZ_JALBWM010000106.1"/>
</dbReference>
<evidence type="ECO:0000256" key="1">
    <source>
        <dbReference type="SAM" id="Phobius"/>
    </source>
</evidence>
<keyword evidence="1" id="KW-1133">Transmembrane helix</keyword>
<dbReference type="Gene3D" id="1.20.5.440">
    <property type="entry name" value="ATP synthase delta/epsilon subunit, C-terminal domain"/>
    <property type="match status" value="1"/>
</dbReference>
<gene>
    <name evidence="3" type="ORF">MO867_17460</name>
</gene>
<reference evidence="3" key="1">
    <citation type="journal article" date="2022" name="Arch. Microbiol.">
        <title>Microbulbifer okhotskensis sp. nov., isolated from a deep bottom sediment of the Okhotsk Sea.</title>
        <authorList>
            <person name="Romanenko L."/>
            <person name="Kurilenko V."/>
            <person name="Otstavnykh N."/>
            <person name="Velansky P."/>
            <person name="Isaeva M."/>
            <person name="Mikhailov V."/>
        </authorList>
    </citation>
    <scope>NUCLEOTIDE SEQUENCE</scope>
    <source>
        <strain evidence="3">OS29</strain>
    </source>
</reference>
<keyword evidence="1" id="KW-0812">Transmembrane</keyword>
<accession>A0A9X2EPQ6</accession>
<comment type="caution">
    <text evidence="3">The sequence shown here is derived from an EMBL/GenBank/DDBJ whole genome shotgun (WGS) entry which is preliminary data.</text>
</comment>
<keyword evidence="4" id="KW-1185">Reference proteome</keyword>
<sequence>MKQKLLGLLFIVAAVIAPSALAQTTAIDTTDVLAQLGLIAAAVAAVGGAMAVAAGVAVGFKWLKGAIFG</sequence>
<dbReference type="Proteomes" id="UP001139028">
    <property type="component" value="Unassembled WGS sequence"/>
</dbReference>
<name>A0A9X2EPQ6_9GAMM</name>
<dbReference type="Pfam" id="PF05356">
    <property type="entry name" value="Phage_Coat_B"/>
    <property type="match status" value="1"/>
</dbReference>
<dbReference type="AlphaFoldDB" id="A0A9X2EPQ6"/>
<keyword evidence="1" id="KW-0472">Membrane</keyword>
<dbReference type="InterPro" id="IPR008020">
    <property type="entry name" value="G8P"/>
</dbReference>
<evidence type="ECO:0000313" key="4">
    <source>
        <dbReference type="Proteomes" id="UP001139028"/>
    </source>
</evidence>
<feature type="chain" id="PRO_5040949983" evidence="2">
    <location>
        <begin position="23"/>
        <end position="69"/>
    </location>
</feature>
<dbReference type="EMBL" id="JALBWM010000106">
    <property type="protein sequence ID" value="MCO1336122.1"/>
    <property type="molecule type" value="Genomic_DNA"/>
</dbReference>
<feature type="transmembrane region" description="Helical" evidence="1">
    <location>
        <begin position="32"/>
        <end position="60"/>
    </location>
</feature>